<dbReference type="PANTHER" id="PTHR33121:SF79">
    <property type="entry name" value="CYCLIC DI-GMP PHOSPHODIESTERASE PDED-RELATED"/>
    <property type="match status" value="1"/>
</dbReference>
<dbReference type="CDD" id="cd01948">
    <property type="entry name" value="EAL"/>
    <property type="match status" value="1"/>
</dbReference>
<keyword evidence="4" id="KW-1185">Reference proteome</keyword>
<dbReference type="InterPro" id="IPR035919">
    <property type="entry name" value="EAL_sf"/>
</dbReference>
<feature type="domain" description="EAL" evidence="1">
    <location>
        <begin position="294"/>
        <end position="548"/>
    </location>
</feature>
<dbReference type="InterPro" id="IPR013655">
    <property type="entry name" value="PAS_fold_3"/>
</dbReference>
<dbReference type="SUPFAM" id="SSF55785">
    <property type="entry name" value="PYP-like sensor domain (PAS domain)"/>
    <property type="match status" value="1"/>
</dbReference>
<dbReference type="PROSITE" id="PS50887">
    <property type="entry name" value="GGDEF"/>
    <property type="match status" value="1"/>
</dbReference>
<dbReference type="Pfam" id="PF00563">
    <property type="entry name" value="EAL"/>
    <property type="match status" value="1"/>
</dbReference>
<dbReference type="PROSITE" id="PS50883">
    <property type="entry name" value="EAL"/>
    <property type="match status" value="1"/>
</dbReference>
<dbReference type="SMART" id="SM00052">
    <property type="entry name" value="EAL"/>
    <property type="match status" value="1"/>
</dbReference>
<sequence>MDKMGLLSKVFEAFANSSESRYVFLFDVEKNICRFSRSCVDRFALPGEYVDNAGEVWASIINPADRFRFQKSLQDLFTGNTKIHDMSYRALDKTGEYVVCSCKGFLIDDDEGHPVYFAGTIDNHGIATEYDPITNLYTRYKLLNDLREYQERKEKYKILMVGLCNFHEINNIYGYEVGNKVLKNFAEKLIDYLDGAFVFHAGGTKFAIVSSVFTEEKMSSIYKEISEYARNSIEIEGSKVAINIGGSLSEVRNFDVDVHTILTGVLLGLDESIHEKHGELVKFGNDNYINNHDRIVVINTLRNCINDGCKGFYMCYQPIVNANTEKLVGAETLVRWNMEPFGNISPGDFVAWLENDPLFYDLSYWIMKTSMTAIKEKVLPIMPDFLLNINLSYMQLERQNFRTDLLRIIDEVGYPPKNLCLELTERCKLLDESFLRNEMIFLKSKGIKIALDDFGTGFSALELLITLPIDAIKIDRSFVMDIENVKEKQYVVDAILACARNMNISSTIEGIETVSMKEIMKNYGATSFQGYLYSKPVVIDEFVKLLQK</sequence>
<dbReference type="InterPro" id="IPR000160">
    <property type="entry name" value="GGDEF_dom"/>
</dbReference>
<dbReference type="Gene3D" id="3.30.450.20">
    <property type="entry name" value="PAS domain"/>
    <property type="match status" value="1"/>
</dbReference>
<dbReference type="Gene3D" id="3.20.20.450">
    <property type="entry name" value="EAL domain"/>
    <property type="match status" value="1"/>
</dbReference>
<dbReference type="OrthoDB" id="9805474at2"/>
<dbReference type="InterPro" id="IPR050706">
    <property type="entry name" value="Cyclic-di-GMP_PDE-like"/>
</dbReference>
<dbReference type="SMART" id="SM00267">
    <property type="entry name" value="GGDEF"/>
    <property type="match status" value="1"/>
</dbReference>
<evidence type="ECO:0000259" key="1">
    <source>
        <dbReference type="PROSITE" id="PS50883"/>
    </source>
</evidence>
<proteinExistence type="predicted"/>
<dbReference type="EMBL" id="FMUR01000003">
    <property type="protein sequence ID" value="SCX76228.1"/>
    <property type="molecule type" value="Genomic_DNA"/>
</dbReference>
<dbReference type="NCBIfam" id="TIGR00254">
    <property type="entry name" value="GGDEF"/>
    <property type="match status" value="1"/>
</dbReference>
<feature type="domain" description="GGDEF" evidence="2">
    <location>
        <begin position="154"/>
        <end position="285"/>
    </location>
</feature>
<dbReference type="InterPro" id="IPR029787">
    <property type="entry name" value="Nucleotide_cyclase"/>
</dbReference>
<dbReference type="Gene3D" id="3.30.70.270">
    <property type="match status" value="1"/>
</dbReference>
<dbReference type="SUPFAM" id="SSF55073">
    <property type="entry name" value="Nucleotide cyclase"/>
    <property type="match status" value="1"/>
</dbReference>
<evidence type="ECO:0000313" key="4">
    <source>
        <dbReference type="Proteomes" id="UP000183047"/>
    </source>
</evidence>
<dbReference type="AlphaFoldDB" id="A0A1G5AEC7"/>
<dbReference type="SUPFAM" id="SSF141868">
    <property type="entry name" value="EAL domain-like"/>
    <property type="match status" value="1"/>
</dbReference>
<dbReference type="InterPro" id="IPR035965">
    <property type="entry name" value="PAS-like_dom_sf"/>
</dbReference>
<dbReference type="Pfam" id="PF00990">
    <property type="entry name" value="GGDEF"/>
    <property type="match status" value="1"/>
</dbReference>
<dbReference type="GO" id="GO:0071111">
    <property type="term" value="F:cyclic-guanylate-specific phosphodiesterase activity"/>
    <property type="evidence" value="ECO:0007669"/>
    <property type="project" value="InterPro"/>
</dbReference>
<evidence type="ECO:0000313" key="3">
    <source>
        <dbReference type="EMBL" id="SCX76228.1"/>
    </source>
</evidence>
<dbReference type="Pfam" id="PF08447">
    <property type="entry name" value="PAS_3"/>
    <property type="match status" value="1"/>
</dbReference>
<evidence type="ECO:0000259" key="2">
    <source>
        <dbReference type="PROSITE" id="PS50887"/>
    </source>
</evidence>
<name>A0A1G5AEC7_9FIRM</name>
<organism evidence="3 4">
    <name type="scientific">Butyrivibrio hungatei</name>
    <dbReference type="NCBI Taxonomy" id="185008"/>
    <lineage>
        <taxon>Bacteria</taxon>
        <taxon>Bacillati</taxon>
        <taxon>Bacillota</taxon>
        <taxon>Clostridia</taxon>
        <taxon>Lachnospirales</taxon>
        <taxon>Lachnospiraceae</taxon>
        <taxon>Butyrivibrio</taxon>
    </lineage>
</organism>
<dbReference type="InterPro" id="IPR043128">
    <property type="entry name" value="Rev_trsase/Diguanyl_cyclase"/>
</dbReference>
<reference evidence="4" key="1">
    <citation type="submission" date="2016-10" db="EMBL/GenBank/DDBJ databases">
        <authorList>
            <person name="Varghese N."/>
            <person name="Submissions S."/>
        </authorList>
    </citation>
    <scope>NUCLEOTIDE SEQUENCE [LARGE SCALE GENOMIC DNA]</scope>
    <source>
        <strain evidence="4">XBD2006</strain>
    </source>
</reference>
<dbReference type="PANTHER" id="PTHR33121">
    <property type="entry name" value="CYCLIC DI-GMP PHOSPHODIESTERASE PDEF"/>
    <property type="match status" value="1"/>
</dbReference>
<protein>
    <submittedName>
        <fullName evidence="3">Diguanylate cyclase (GGDEF) domain-containing protein</fullName>
    </submittedName>
</protein>
<accession>A0A1G5AEC7</accession>
<dbReference type="Proteomes" id="UP000183047">
    <property type="component" value="Unassembled WGS sequence"/>
</dbReference>
<gene>
    <name evidence="3" type="ORF">SAMN02910451_00174</name>
</gene>
<dbReference type="InterPro" id="IPR001633">
    <property type="entry name" value="EAL_dom"/>
</dbReference>